<feature type="transmembrane region" description="Helical" evidence="4">
    <location>
        <begin position="229"/>
        <end position="248"/>
    </location>
</feature>
<feature type="transmembrane region" description="Helical" evidence="4">
    <location>
        <begin position="322"/>
        <end position="345"/>
    </location>
</feature>
<evidence type="ECO:0000256" key="2">
    <source>
        <dbReference type="ARBA" id="ARBA00022989"/>
    </source>
</evidence>
<dbReference type="AlphaFoldDB" id="A0AAN0RFS3"/>
<feature type="transmembrane region" description="Helical" evidence="4">
    <location>
        <begin position="418"/>
        <end position="440"/>
    </location>
</feature>
<evidence type="ECO:0000259" key="5">
    <source>
        <dbReference type="PROSITE" id="PS50850"/>
    </source>
</evidence>
<keyword evidence="1 4" id="KW-0812">Transmembrane</keyword>
<keyword evidence="2 4" id="KW-1133">Transmembrane helix</keyword>
<dbReference type="KEGG" id="gbc:GbCGDNIH3_2148"/>
<feature type="domain" description="Major facilitator superfamily (MFS) profile" evidence="5">
    <location>
        <begin position="289"/>
        <end position="472"/>
    </location>
</feature>
<organism evidence="6 7">
    <name type="scientific">Granulibacter bethesdensis</name>
    <dbReference type="NCBI Taxonomy" id="364410"/>
    <lineage>
        <taxon>Bacteria</taxon>
        <taxon>Pseudomonadati</taxon>
        <taxon>Pseudomonadota</taxon>
        <taxon>Alphaproteobacteria</taxon>
        <taxon>Acetobacterales</taxon>
        <taxon>Acetobacteraceae</taxon>
        <taxon>Granulibacter</taxon>
    </lineage>
</organism>
<evidence type="ECO:0000256" key="1">
    <source>
        <dbReference type="ARBA" id="ARBA00022692"/>
    </source>
</evidence>
<dbReference type="Pfam" id="PF07690">
    <property type="entry name" value="MFS_1"/>
    <property type="match status" value="1"/>
</dbReference>
<keyword evidence="3 4" id="KW-0472">Membrane</keyword>
<protein>
    <submittedName>
        <fullName evidence="6">Permease</fullName>
    </submittedName>
</protein>
<feature type="transmembrane region" description="Helical" evidence="4">
    <location>
        <begin position="446"/>
        <end position="465"/>
    </location>
</feature>
<dbReference type="EMBL" id="CP003181">
    <property type="protein sequence ID" value="AHJ64046.1"/>
    <property type="molecule type" value="Genomic_DNA"/>
</dbReference>
<evidence type="ECO:0000313" key="7">
    <source>
        <dbReference type="Proteomes" id="UP000019438"/>
    </source>
</evidence>
<feature type="transmembrane region" description="Helical" evidence="4">
    <location>
        <begin position="141"/>
        <end position="159"/>
    </location>
</feature>
<gene>
    <name evidence="6" type="ORF">GbCGDNIH3_2148</name>
</gene>
<dbReference type="PROSITE" id="PS50850">
    <property type="entry name" value="MFS"/>
    <property type="match status" value="1"/>
</dbReference>
<evidence type="ECO:0000313" key="6">
    <source>
        <dbReference type="EMBL" id="AHJ64046.1"/>
    </source>
</evidence>
<feature type="transmembrane region" description="Helical" evidence="4">
    <location>
        <begin position="357"/>
        <end position="374"/>
    </location>
</feature>
<name>A0AAN0RFS3_9PROT</name>
<proteinExistence type="predicted"/>
<feature type="transmembrane region" description="Helical" evidence="4">
    <location>
        <begin position="108"/>
        <end position="129"/>
    </location>
</feature>
<reference evidence="7" key="1">
    <citation type="submission" date="2012-06" db="EMBL/GenBank/DDBJ databases">
        <title>Genome analysis of multiple Granulibacter bethesdensis isolates demonstrates substantial genome diversity.</title>
        <authorList>
            <person name="Greenberg D.E."/>
            <person name="Porcella S.F."/>
            <person name="Zarember K."/>
            <person name="Zelazny A.M."/>
            <person name="Bruno D."/>
            <person name="Martens C."/>
            <person name="Barbian K.D."/>
            <person name="Jaske E."/>
            <person name="Holland S.M."/>
        </authorList>
    </citation>
    <scope>NUCLEOTIDE SEQUENCE [LARGE SCALE GENOMIC DNA]</scope>
    <source>
        <strain evidence="7">CGDNIH3</strain>
    </source>
</reference>
<dbReference type="InterPro" id="IPR020846">
    <property type="entry name" value="MFS_dom"/>
</dbReference>
<dbReference type="Gene3D" id="1.20.1250.20">
    <property type="entry name" value="MFS general substrate transporter like domains"/>
    <property type="match status" value="2"/>
</dbReference>
<feature type="transmembrane region" description="Helical" evidence="4">
    <location>
        <begin position="380"/>
        <end position="406"/>
    </location>
</feature>
<dbReference type="InterPro" id="IPR036259">
    <property type="entry name" value="MFS_trans_sf"/>
</dbReference>
<dbReference type="PANTHER" id="PTHR23539">
    <property type="entry name" value="MFS TRANSPORTER"/>
    <property type="match status" value="1"/>
</dbReference>
<dbReference type="InterPro" id="IPR011701">
    <property type="entry name" value="MFS"/>
</dbReference>
<dbReference type="Proteomes" id="UP000019438">
    <property type="component" value="Chromosome"/>
</dbReference>
<dbReference type="PANTHER" id="PTHR23539:SF1">
    <property type="entry name" value="MAJOR FACILITATOR SUPERFAMILY (MFS) PROFILE DOMAIN-CONTAINING PROTEIN"/>
    <property type="match status" value="1"/>
</dbReference>
<dbReference type="GO" id="GO:0022857">
    <property type="term" value="F:transmembrane transporter activity"/>
    <property type="evidence" value="ECO:0007669"/>
    <property type="project" value="InterPro"/>
</dbReference>
<sequence length="472" mass="49225">MCLSCGATKKKAKQAVYPDIQPDVYAPGMKGEVRPGVLSDAGAMSEAIAVDTVLSDGQLPSDSRQKQKESALLDKLNFFLADVRDGLGPYLAVYLLSASGRDGRWDEYSVGLVLTISGLVGLVAQTPAGALVDRSRNKPRLLAVAILLVTLSTLLLPFMSGLPLVTLTQSMAAVAGAIFAPVIAAMTLGLVGTDGFARRIGRNESFNHLGNAVSAAIAGLLAWHYGPVVVFWLMGLLAIAGLVTVLRIDNRHIDNDLANGGEANGMDGAALKDKASPSLWRVLAEHPGLMIFAVLVFLFHLANAAMLTSVSQLLMREVGKDVATSLAAACIVAAQMVMVPVAMLVGRFVDRIGTRPIFLLAFGILALRGMLYPLSGNPWWLLGVQLLDGVGAGIFGALFPVVVADLTKGTGRFNISQGAVATAQGIGAALSAGIAGLIIVKAGYSVAFFSLAGVAGLGFVLYALLMPETRTL</sequence>
<feature type="transmembrane region" description="Helical" evidence="4">
    <location>
        <begin position="171"/>
        <end position="193"/>
    </location>
</feature>
<accession>A0AAN0RFS3</accession>
<evidence type="ECO:0000256" key="4">
    <source>
        <dbReference type="SAM" id="Phobius"/>
    </source>
</evidence>
<dbReference type="SUPFAM" id="SSF103473">
    <property type="entry name" value="MFS general substrate transporter"/>
    <property type="match status" value="1"/>
</dbReference>
<feature type="transmembrane region" description="Helical" evidence="4">
    <location>
        <begin position="289"/>
        <end position="310"/>
    </location>
</feature>
<evidence type="ECO:0000256" key="3">
    <source>
        <dbReference type="ARBA" id="ARBA00023136"/>
    </source>
</evidence>